<proteinExistence type="predicted"/>
<dbReference type="AlphaFoldDB" id="E6LF08"/>
<sequence length="39" mass="4576">MLDRIQGHAKKIQSGWYNLYQPDCLFQIDGTTTKLIEIH</sequence>
<accession>E6LF08</accession>
<protein>
    <submittedName>
        <fullName evidence="1">Uncharacterized protein</fullName>
    </submittedName>
</protein>
<reference evidence="1 2" key="1">
    <citation type="submission" date="2010-12" db="EMBL/GenBank/DDBJ databases">
        <authorList>
            <person name="Muzny D."/>
            <person name="Qin X."/>
            <person name="Deng J."/>
            <person name="Jiang H."/>
            <person name="Liu Y."/>
            <person name="Qu J."/>
            <person name="Song X.-Z."/>
            <person name="Zhang L."/>
            <person name="Thornton R."/>
            <person name="Coyle M."/>
            <person name="Francisco L."/>
            <person name="Jackson L."/>
            <person name="Javaid M."/>
            <person name="Korchina V."/>
            <person name="Kovar C."/>
            <person name="Mata R."/>
            <person name="Mathew T."/>
            <person name="Ngo R."/>
            <person name="Nguyen L."/>
            <person name="Nguyen N."/>
            <person name="Okwuonu G."/>
            <person name="Ongeri F."/>
            <person name="Pham C."/>
            <person name="Simmons D."/>
            <person name="Wilczek-Boney K."/>
            <person name="Hale W."/>
            <person name="Jakkamsetti A."/>
            <person name="Pham P."/>
            <person name="Ruth R."/>
            <person name="San Lucas F."/>
            <person name="Warren J."/>
            <person name="Zhang J."/>
            <person name="Zhao Z."/>
            <person name="Zhou C."/>
            <person name="Zhu D."/>
            <person name="Lee S."/>
            <person name="Bess C."/>
            <person name="Blankenburg K."/>
            <person name="Forbes L."/>
            <person name="Fu Q."/>
            <person name="Gubbala S."/>
            <person name="Hirani K."/>
            <person name="Jayaseelan J.C."/>
            <person name="Lara F."/>
            <person name="Munidasa M."/>
            <person name="Palculict T."/>
            <person name="Patil S."/>
            <person name="Pu L.-L."/>
            <person name="Saada N."/>
            <person name="Tang L."/>
            <person name="Weissenberger G."/>
            <person name="Zhu Y."/>
            <person name="Hemphill L."/>
            <person name="Shang Y."/>
            <person name="Youmans B."/>
            <person name="Ayvaz T."/>
            <person name="Ross M."/>
            <person name="Santibanez J."/>
            <person name="Aqrawi P."/>
            <person name="Gross S."/>
            <person name="Joshi V."/>
            <person name="Fowler G."/>
            <person name="Nazareth L."/>
            <person name="Reid J."/>
            <person name="Worley K."/>
            <person name="Petrosino J."/>
            <person name="Highlander S."/>
            <person name="Gibbs R."/>
        </authorList>
    </citation>
    <scope>NUCLEOTIDE SEQUENCE [LARGE SCALE GENOMIC DNA]</scope>
    <source>
        <strain evidence="2">DSM 15952 / CCUG 50447 / LMG 22039 / TP 1.5</strain>
    </source>
</reference>
<evidence type="ECO:0000313" key="2">
    <source>
        <dbReference type="Proteomes" id="UP000010296"/>
    </source>
</evidence>
<dbReference type="HOGENOM" id="CLU_3309369_0_0_9"/>
<gene>
    <name evidence="1" type="ORF">HMPREF9088_0922</name>
</gene>
<comment type="caution">
    <text evidence="1">The sequence shown here is derived from an EMBL/GenBank/DDBJ whole genome shotgun (WGS) entry which is preliminary data.</text>
</comment>
<name>E6LF08_ENTI1</name>
<evidence type="ECO:0000313" key="1">
    <source>
        <dbReference type="EMBL" id="EFU74181.1"/>
    </source>
</evidence>
<keyword evidence="2" id="KW-1185">Reference proteome</keyword>
<dbReference type="STRING" id="888064.HMPREF9088_0922"/>
<dbReference type="EMBL" id="AEPV01000035">
    <property type="protein sequence ID" value="EFU74181.1"/>
    <property type="molecule type" value="Genomic_DNA"/>
</dbReference>
<organism evidence="1 2">
    <name type="scientific">Enterococcus italicus (strain DSM 15952 / CCUG 50447 / LMG 22039 / TP 1.5)</name>
    <dbReference type="NCBI Taxonomy" id="888064"/>
    <lineage>
        <taxon>Bacteria</taxon>
        <taxon>Bacillati</taxon>
        <taxon>Bacillota</taxon>
        <taxon>Bacilli</taxon>
        <taxon>Lactobacillales</taxon>
        <taxon>Enterococcaceae</taxon>
        <taxon>Enterococcus</taxon>
    </lineage>
</organism>
<dbReference type="Proteomes" id="UP000010296">
    <property type="component" value="Unassembled WGS sequence"/>
</dbReference>